<evidence type="ECO:0000256" key="4">
    <source>
        <dbReference type="ARBA" id="ARBA00022692"/>
    </source>
</evidence>
<dbReference type="InterPro" id="IPR021149">
    <property type="entry name" value="OligosaccharylTrfase_OST3/OST6"/>
</dbReference>
<proteinExistence type="inferred from homology"/>
<comment type="function">
    <text evidence="1">Subunit of the oligosaccharyl transferase (OST) complex that catalyzes the initial transfer of a defined glycan (Glc(3)Man(9)GlcNAc(2) in eukaryotes) from the lipid carrier dolichol-pyrophosphate to an asparagine residue within an Asn-X-Ser/Thr consensus motif in nascent polypeptide chains, the first step in protein N-glycosylation. N-glycosylation occurs cotranslationally and the complex associates with the Sec61 complex at the channel-forming translocon complex that mediates protein translocation across the endoplasmic reticulum (ER). All subunits are required for a maximal enzyme activity.</text>
</comment>
<evidence type="ECO:0000256" key="1">
    <source>
        <dbReference type="ARBA" id="ARBA00002791"/>
    </source>
</evidence>
<dbReference type="PANTHER" id="PTHR12692:SF0">
    <property type="entry name" value="GH11935P"/>
    <property type="match status" value="1"/>
</dbReference>
<organism evidence="10">
    <name type="scientific">Taenia asiatica</name>
    <name type="common">Asian tapeworm</name>
    <dbReference type="NCBI Taxonomy" id="60517"/>
    <lineage>
        <taxon>Eukaryota</taxon>
        <taxon>Metazoa</taxon>
        <taxon>Spiralia</taxon>
        <taxon>Lophotrochozoa</taxon>
        <taxon>Platyhelminthes</taxon>
        <taxon>Cestoda</taxon>
        <taxon>Eucestoda</taxon>
        <taxon>Cyclophyllidea</taxon>
        <taxon>Taeniidae</taxon>
        <taxon>Taenia</taxon>
    </lineage>
</organism>
<evidence type="ECO:0000256" key="6">
    <source>
        <dbReference type="ARBA" id="ARBA00022824"/>
    </source>
</evidence>
<evidence type="ECO:0000256" key="8">
    <source>
        <dbReference type="ARBA" id="ARBA00023136"/>
    </source>
</evidence>
<keyword evidence="7 9" id="KW-1133">Transmembrane helix</keyword>
<dbReference type="STRING" id="60517.A0A0R3W6G5"/>
<reference evidence="10" key="1">
    <citation type="submission" date="2017-02" db="UniProtKB">
        <authorList>
            <consortium name="WormBaseParasite"/>
        </authorList>
    </citation>
    <scope>IDENTIFICATION</scope>
</reference>
<dbReference type="GO" id="GO:0018279">
    <property type="term" value="P:protein N-linked glycosylation via asparagine"/>
    <property type="evidence" value="ECO:0007669"/>
    <property type="project" value="TreeGrafter"/>
</dbReference>
<evidence type="ECO:0000256" key="2">
    <source>
        <dbReference type="ARBA" id="ARBA00004477"/>
    </source>
</evidence>
<keyword evidence="6" id="KW-0256">Endoplasmic reticulum</keyword>
<dbReference type="AlphaFoldDB" id="A0A0R3W6G5"/>
<name>A0A0R3W6G5_TAEAS</name>
<comment type="similarity">
    <text evidence="3">Belongs to the OST3/OST6 family.</text>
</comment>
<comment type="subcellular location">
    <subcellularLocation>
        <location evidence="2">Endoplasmic reticulum membrane</location>
        <topology evidence="2">Multi-pass membrane protein</topology>
    </subcellularLocation>
</comment>
<dbReference type="PANTHER" id="PTHR12692">
    <property type="entry name" value="DOLICHYL-DIPHOSPHOOLIGOSACCHARIDE--PROTEIN GLYCOSYLTRANSFERASE-RELATED"/>
    <property type="match status" value="1"/>
</dbReference>
<dbReference type="Pfam" id="PF04756">
    <property type="entry name" value="OST3_OST6"/>
    <property type="match status" value="1"/>
</dbReference>
<keyword evidence="8 9" id="KW-0472">Membrane</keyword>
<keyword evidence="4 9" id="KW-0812">Transmembrane</keyword>
<keyword evidence="5" id="KW-0732">Signal</keyword>
<protein>
    <submittedName>
        <fullName evidence="10">Dolichyl-diphosphooligosaccharide--protein glycosyltransferase subunit MAGT1</fullName>
    </submittedName>
</protein>
<evidence type="ECO:0000313" key="10">
    <source>
        <dbReference type="WBParaSite" id="TASK_0000578801-mRNA-1"/>
    </source>
</evidence>
<accession>A0A0R3W6G5</accession>
<evidence type="ECO:0000256" key="5">
    <source>
        <dbReference type="ARBA" id="ARBA00022729"/>
    </source>
</evidence>
<dbReference type="GO" id="GO:0008250">
    <property type="term" value="C:oligosaccharyltransferase complex"/>
    <property type="evidence" value="ECO:0007669"/>
    <property type="project" value="TreeGrafter"/>
</dbReference>
<feature type="transmembrane region" description="Helical" evidence="9">
    <location>
        <begin position="202"/>
        <end position="226"/>
    </location>
</feature>
<evidence type="ECO:0000256" key="3">
    <source>
        <dbReference type="ARBA" id="ARBA00009561"/>
    </source>
</evidence>
<evidence type="ECO:0000256" key="9">
    <source>
        <dbReference type="SAM" id="Phobius"/>
    </source>
</evidence>
<sequence length="242" mass="27967">LDHSNLLPLNFEKYNEFLLRAPRNYSVVLMLTALSHRLAADEFAILSRSYLLSKKDKHEIFFATADYDEDSEIFTSLNQNTVPVFIHFPPTTSPKKDDVYDITRNGLSAEVLAQWVFVRTGVHSNSLIALRFRIFILIFYMISGQVWNSIRRPPAFHSSAEEGLVRSDAKLIIVILTDVAQTPDSNKRRGLLWFFFYLNCRLFLLAMAVVGTAMFAIFTSLCLSLFRKKNQSYPYRYDIQIM</sequence>
<dbReference type="WBParaSite" id="TASK_0000578801-mRNA-1">
    <property type="protein sequence ID" value="TASK_0000578801-mRNA-1"/>
    <property type="gene ID" value="TASK_0000578801"/>
</dbReference>
<dbReference type="Gene3D" id="3.40.30.10">
    <property type="entry name" value="Glutaredoxin"/>
    <property type="match status" value="1"/>
</dbReference>
<evidence type="ECO:0000256" key="7">
    <source>
        <dbReference type="ARBA" id="ARBA00022989"/>
    </source>
</evidence>